<sequence length="116" mass="13390">MGVKKILYSLVLSSTISIMSLTPAFASVKAVNADSYNWTKTTSNVWHCVNEKGENVSGWVIHDDSTYYLDKDGLMKTGWIKYKNSWYCLDEEGKLKTEQWIDNYYVNDEGKMTKIR</sequence>
<keyword evidence="5" id="KW-1185">Reference proteome</keyword>
<dbReference type="SUPFAM" id="SSF69360">
    <property type="entry name" value="Cell wall binding repeat"/>
    <property type="match status" value="1"/>
</dbReference>
<organism evidence="4 5">
    <name type="scientific">Johnsonella ignava ATCC 51276</name>
    <dbReference type="NCBI Taxonomy" id="679200"/>
    <lineage>
        <taxon>Bacteria</taxon>
        <taxon>Bacillati</taxon>
        <taxon>Bacillota</taxon>
        <taxon>Clostridia</taxon>
        <taxon>Lachnospirales</taxon>
        <taxon>Lachnospiraceae</taxon>
        <taxon>Johnsonella</taxon>
    </lineage>
</organism>
<evidence type="ECO:0000256" key="3">
    <source>
        <dbReference type="SAM" id="SignalP"/>
    </source>
</evidence>
<dbReference type="InterPro" id="IPR018337">
    <property type="entry name" value="Cell_wall/Cho-bd_repeat"/>
</dbReference>
<evidence type="ECO:0000256" key="2">
    <source>
        <dbReference type="PROSITE-ProRule" id="PRU00591"/>
    </source>
</evidence>
<keyword evidence="1" id="KW-0677">Repeat</keyword>
<accession>G5GJJ8</accession>
<gene>
    <name evidence="4" type="ORF">HMPREF9333_01738</name>
</gene>
<comment type="caution">
    <text evidence="4">The sequence shown here is derived from an EMBL/GenBank/DDBJ whole genome shotgun (WGS) entry which is preliminary data.</text>
</comment>
<dbReference type="Gene3D" id="2.10.270.10">
    <property type="entry name" value="Cholin Binding"/>
    <property type="match status" value="1"/>
</dbReference>
<keyword evidence="3" id="KW-0732">Signal</keyword>
<dbReference type="Proteomes" id="UP000003011">
    <property type="component" value="Unassembled WGS sequence"/>
</dbReference>
<dbReference type="PROSITE" id="PS51170">
    <property type="entry name" value="CW"/>
    <property type="match status" value="1"/>
</dbReference>
<feature type="signal peptide" evidence="3">
    <location>
        <begin position="1"/>
        <end position="26"/>
    </location>
</feature>
<evidence type="ECO:0008006" key="6">
    <source>
        <dbReference type="Google" id="ProtNLM"/>
    </source>
</evidence>
<dbReference type="AlphaFoldDB" id="G5GJJ8"/>
<dbReference type="RefSeq" id="WP_005541519.1">
    <property type="nucleotide sequence ID" value="NZ_JH378835.1"/>
</dbReference>
<evidence type="ECO:0000256" key="1">
    <source>
        <dbReference type="ARBA" id="ARBA00022737"/>
    </source>
</evidence>
<feature type="repeat" description="Cell wall-binding" evidence="2">
    <location>
        <begin position="56"/>
        <end position="75"/>
    </location>
</feature>
<dbReference type="Pfam" id="PF19127">
    <property type="entry name" value="Choline_bind_3"/>
    <property type="match status" value="1"/>
</dbReference>
<reference evidence="4 5" key="1">
    <citation type="submission" date="2011-08" db="EMBL/GenBank/DDBJ databases">
        <title>The Genome Sequence of Johnsonella ignava ATCC 51276.</title>
        <authorList>
            <consortium name="The Broad Institute Genome Sequencing Platform"/>
            <person name="Earl A."/>
            <person name="Ward D."/>
            <person name="Feldgarden M."/>
            <person name="Gevers D."/>
            <person name="Izard J."/>
            <person name="Blanton J.M."/>
            <person name="Baranova O.V."/>
            <person name="Dewhirst F.E."/>
            <person name="Young S.K."/>
            <person name="Zeng Q."/>
            <person name="Gargeya S."/>
            <person name="Fitzgerald M."/>
            <person name="Haas B."/>
            <person name="Abouelleil A."/>
            <person name="Alvarado L."/>
            <person name="Arachchi H.M."/>
            <person name="Berlin A."/>
            <person name="Brown A."/>
            <person name="Chapman S.B."/>
            <person name="Chen Z."/>
            <person name="Dunbar C."/>
            <person name="Freedman E."/>
            <person name="Gearin G."/>
            <person name="Gellesch M."/>
            <person name="Goldberg J."/>
            <person name="Griggs A."/>
            <person name="Gujja S."/>
            <person name="Heiman D."/>
            <person name="Howarth C."/>
            <person name="Larson L."/>
            <person name="Lui A."/>
            <person name="MacDonald P.J.P."/>
            <person name="Montmayeur A."/>
            <person name="Murphy C."/>
            <person name="Neiman D."/>
            <person name="Pearson M."/>
            <person name="Priest M."/>
            <person name="Roberts A."/>
            <person name="Saif S."/>
            <person name="Shea T."/>
            <person name="Shenoy N."/>
            <person name="Sisk P."/>
            <person name="Stolte C."/>
            <person name="Sykes S."/>
            <person name="Wortman J."/>
            <person name="Nusbaum C."/>
            <person name="Birren B."/>
        </authorList>
    </citation>
    <scope>NUCLEOTIDE SEQUENCE [LARGE SCALE GENOMIC DNA]</scope>
    <source>
        <strain evidence="4 5">ATCC 51276</strain>
    </source>
</reference>
<name>G5GJJ8_9FIRM</name>
<evidence type="ECO:0000313" key="5">
    <source>
        <dbReference type="Proteomes" id="UP000003011"/>
    </source>
</evidence>
<feature type="chain" id="PRO_5003477350" description="Cell wall-binding repeat protein" evidence="3">
    <location>
        <begin position="27"/>
        <end position="116"/>
    </location>
</feature>
<protein>
    <recommendedName>
        <fullName evidence="6">Cell wall-binding repeat protein</fullName>
    </recommendedName>
</protein>
<proteinExistence type="predicted"/>
<dbReference type="HOGENOM" id="CLU_167624_0_0_9"/>
<evidence type="ECO:0000313" key="4">
    <source>
        <dbReference type="EMBL" id="EHI55118.1"/>
    </source>
</evidence>
<dbReference type="EMBL" id="ACZL01000029">
    <property type="protein sequence ID" value="EHI55118.1"/>
    <property type="molecule type" value="Genomic_DNA"/>
</dbReference>
<dbReference type="OrthoDB" id="1912376at2"/>
<dbReference type="eggNOG" id="COG5263">
    <property type="taxonomic scope" value="Bacteria"/>
</dbReference>